<dbReference type="AlphaFoldDB" id="A0AAU9PHZ7"/>
<accession>A0AAU9PHZ7</accession>
<dbReference type="Proteomes" id="UP001157418">
    <property type="component" value="Unassembled WGS sequence"/>
</dbReference>
<organism evidence="1 2">
    <name type="scientific">Lactuca virosa</name>
    <dbReference type="NCBI Taxonomy" id="75947"/>
    <lineage>
        <taxon>Eukaryota</taxon>
        <taxon>Viridiplantae</taxon>
        <taxon>Streptophyta</taxon>
        <taxon>Embryophyta</taxon>
        <taxon>Tracheophyta</taxon>
        <taxon>Spermatophyta</taxon>
        <taxon>Magnoliopsida</taxon>
        <taxon>eudicotyledons</taxon>
        <taxon>Gunneridae</taxon>
        <taxon>Pentapetalae</taxon>
        <taxon>asterids</taxon>
        <taxon>campanulids</taxon>
        <taxon>Asterales</taxon>
        <taxon>Asteraceae</taxon>
        <taxon>Cichorioideae</taxon>
        <taxon>Cichorieae</taxon>
        <taxon>Lactucinae</taxon>
        <taxon>Lactuca</taxon>
    </lineage>
</organism>
<reference evidence="1 2" key="1">
    <citation type="submission" date="2022-01" db="EMBL/GenBank/DDBJ databases">
        <authorList>
            <person name="Xiong W."/>
            <person name="Schranz E."/>
        </authorList>
    </citation>
    <scope>NUCLEOTIDE SEQUENCE [LARGE SCALE GENOMIC DNA]</scope>
</reference>
<gene>
    <name evidence="1" type="ORF">LVIROSA_LOCUS35263</name>
</gene>
<sequence>MFVNDDKRATMFGFEDSTTTSWSSPSVVESDGNAYSLPSAFHDFILPERERKKEKEPYLRKESASLRHSDSASFTKMTLSLSLTAPFRRTTAGSPSGFSNPPLLRSRSLQLNKFRSTKSVSGLRVFAKQNEFPAIWRPDSKGFFGKHGGIHCPDIMLSALSELESAYESLSFDSDFQV</sequence>
<comment type="caution">
    <text evidence="1">The sequence shown here is derived from an EMBL/GenBank/DDBJ whole genome shotgun (WGS) entry which is preliminary data.</text>
</comment>
<protein>
    <submittedName>
        <fullName evidence="1">Uncharacterized protein</fullName>
    </submittedName>
</protein>
<evidence type="ECO:0000313" key="1">
    <source>
        <dbReference type="EMBL" id="CAH1449804.1"/>
    </source>
</evidence>
<dbReference type="EMBL" id="CAKMRJ010005634">
    <property type="protein sequence ID" value="CAH1449804.1"/>
    <property type="molecule type" value="Genomic_DNA"/>
</dbReference>
<evidence type="ECO:0000313" key="2">
    <source>
        <dbReference type="Proteomes" id="UP001157418"/>
    </source>
</evidence>
<proteinExistence type="predicted"/>
<keyword evidence="2" id="KW-1185">Reference proteome</keyword>
<name>A0AAU9PHZ7_9ASTR</name>
<dbReference type="Gene3D" id="3.40.50.1100">
    <property type="match status" value="1"/>
</dbReference>
<dbReference type="InterPro" id="IPR036052">
    <property type="entry name" value="TrpB-like_PALP_sf"/>
</dbReference>